<evidence type="ECO:0000313" key="1">
    <source>
        <dbReference type="EMBL" id="ALA98273.1"/>
    </source>
</evidence>
<organism evidence="1 2">
    <name type="scientific">Spiroplasma kunkelii CR2-3x</name>
    <dbReference type="NCBI Taxonomy" id="273035"/>
    <lineage>
        <taxon>Bacteria</taxon>
        <taxon>Bacillati</taxon>
        <taxon>Mycoplasmatota</taxon>
        <taxon>Mollicutes</taxon>
        <taxon>Entomoplasmatales</taxon>
        <taxon>Spiroplasmataceae</taxon>
        <taxon>Spiroplasma</taxon>
    </lineage>
</organism>
<name>A0A0K2JIM2_SPIKU</name>
<keyword evidence="2" id="KW-1185">Reference proteome</keyword>
<protein>
    <submittedName>
        <fullName evidence="1">Spiroplasmavirus-related protein</fullName>
    </submittedName>
</protein>
<evidence type="ECO:0000313" key="2">
    <source>
        <dbReference type="Proteomes" id="UP000062963"/>
    </source>
</evidence>
<accession>A0A0K2JIM2</accession>
<dbReference type="PATRIC" id="fig|273035.7.peg.1740"/>
<gene>
    <name evidence="1" type="ORF">SKUN_001407</name>
</gene>
<sequence length="75" mass="9144">MKIYYIFSFHFTFYGFLKQNLRNRDKKFKTKGKFDNRSKLTDFKSVWDIENKVFNVGWFEMDTVVGKNINLVVLF</sequence>
<reference evidence="1 2" key="1">
    <citation type="journal article" date="2015" name="Genome Announc.">
        <title>Complete Genome Sequence of Spiroplasma kunkelii Strain CR2-3x, Causal Agent of Corn Stunt Disease in Zea mays L.</title>
        <authorList>
            <person name="Davis R.E."/>
            <person name="Shao J."/>
            <person name="Dally E.L."/>
            <person name="Zhao Y."/>
            <person name="Gasparich G.E."/>
            <person name="Gaynor B.J."/>
            <person name="Athey J.C."/>
            <person name="Harrison N.A."/>
            <person name="Donofrio N."/>
        </authorList>
    </citation>
    <scope>NUCLEOTIDE SEQUENCE [LARGE SCALE GENOMIC DNA]</scope>
    <source>
        <strain evidence="1 2">CR2-3x</strain>
    </source>
</reference>
<proteinExistence type="predicted"/>
<dbReference type="KEGG" id="skn:SKUN_001407"/>
<dbReference type="EMBL" id="CP010899">
    <property type="protein sequence ID" value="ALA98273.1"/>
    <property type="molecule type" value="Genomic_DNA"/>
</dbReference>
<dbReference type="AlphaFoldDB" id="A0A0K2JIM2"/>
<dbReference type="Proteomes" id="UP000062963">
    <property type="component" value="Chromosome"/>
</dbReference>